<evidence type="ECO:0000313" key="2">
    <source>
        <dbReference type="Proteomes" id="UP000246410"/>
    </source>
</evidence>
<evidence type="ECO:0000313" key="1">
    <source>
        <dbReference type="EMBL" id="PWV72798.1"/>
    </source>
</evidence>
<keyword evidence="2" id="KW-1185">Reference proteome</keyword>
<dbReference type="EMBL" id="QGTL01000008">
    <property type="protein sequence ID" value="PWV72798.1"/>
    <property type="molecule type" value="Genomic_DNA"/>
</dbReference>
<reference evidence="1 2" key="1">
    <citation type="submission" date="2018-05" db="EMBL/GenBank/DDBJ databases">
        <title>Genomic Encyclopedia of Type Strains, Phase IV (KMG-IV): sequencing the most valuable type-strain genomes for metagenomic binning, comparative biology and taxonomic classification.</title>
        <authorList>
            <person name="Goeker M."/>
        </authorList>
    </citation>
    <scope>NUCLEOTIDE SEQUENCE [LARGE SCALE GENOMIC DNA]</scope>
    <source>
        <strain evidence="1 2">DSM 44717</strain>
    </source>
</reference>
<name>A0A317NGK1_9NOCA</name>
<proteinExistence type="predicted"/>
<gene>
    <name evidence="1" type="ORF">DFR69_108110</name>
</gene>
<sequence length="51" mass="5627">MIALGWTLVIGLPLAVVVGVILWPEQIPQDRTVDAIRDRIDREDAGPFSGR</sequence>
<dbReference type="RefSeq" id="WP_167456366.1">
    <property type="nucleotide sequence ID" value="NZ_QGTL01000008.1"/>
</dbReference>
<protein>
    <submittedName>
        <fullName evidence="1">Uncharacterized protein</fullName>
    </submittedName>
</protein>
<organism evidence="1 2">
    <name type="scientific">Nocardia neocaledoniensis</name>
    <dbReference type="NCBI Taxonomy" id="236511"/>
    <lineage>
        <taxon>Bacteria</taxon>
        <taxon>Bacillati</taxon>
        <taxon>Actinomycetota</taxon>
        <taxon>Actinomycetes</taxon>
        <taxon>Mycobacteriales</taxon>
        <taxon>Nocardiaceae</taxon>
        <taxon>Nocardia</taxon>
    </lineage>
</organism>
<dbReference type="Proteomes" id="UP000246410">
    <property type="component" value="Unassembled WGS sequence"/>
</dbReference>
<comment type="caution">
    <text evidence="1">The sequence shown here is derived from an EMBL/GenBank/DDBJ whole genome shotgun (WGS) entry which is preliminary data.</text>
</comment>
<dbReference type="AlphaFoldDB" id="A0A317NGK1"/>
<accession>A0A317NGK1</accession>